<dbReference type="AlphaFoldDB" id="A0A1V9A195"/>
<protein>
    <submittedName>
        <fullName evidence="4">CsbD family protein</fullName>
    </submittedName>
</protein>
<dbReference type="EMBL" id="MWIH01000006">
    <property type="protein sequence ID" value="OQO90714.1"/>
    <property type="molecule type" value="Genomic_DNA"/>
</dbReference>
<name>A0A1V9A195_SACPI</name>
<evidence type="ECO:0000313" key="4">
    <source>
        <dbReference type="EMBL" id="OQO90714.1"/>
    </source>
</evidence>
<accession>A0A1V9A195</accession>
<feature type="compositionally biased region" description="Basic and acidic residues" evidence="2">
    <location>
        <begin position="1"/>
        <end position="24"/>
    </location>
</feature>
<dbReference type="Gene3D" id="1.10.1470.10">
    <property type="entry name" value="YjbJ"/>
    <property type="match status" value="1"/>
</dbReference>
<gene>
    <name evidence="4" type="ORF">B1813_14295</name>
</gene>
<dbReference type="InterPro" id="IPR036629">
    <property type="entry name" value="YjbJ_sf"/>
</dbReference>
<evidence type="ECO:0000313" key="5">
    <source>
        <dbReference type="Proteomes" id="UP000192591"/>
    </source>
</evidence>
<dbReference type="InterPro" id="IPR008462">
    <property type="entry name" value="CsbD"/>
</dbReference>
<dbReference type="Proteomes" id="UP000192591">
    <property type="component" value="Unassembled WGS sequence"/>
</dbReference>
<dbReference type="Pfam" id="PF05532">
    <property type="entry name" value="CsbD"/>
    <property type="match status" value="1"/>
</dbReference>
<evidence type="ECO:0000259" key="3">
    <source>
        <dbReference type="Pfam" id="PF05532"/>
    </source>
</evidence>
<comment type="caution">
    <text evidence="4">The sequence shown here is derived from an EMBL/GenBank/DDBJ whole genome shotgun (WGS) entry which is preliminary data.</text>
</comment>
<dbReference type="RefSeq" id="WP_024876990.1">
    <property type="nucleotide sequence ID" value="NZ_AZUM01000006.1"/>
</dbReference>
<reference evidence="4 5" key="1">
    <citation type="submission" date="2017-02" db="EMBL/GenBank/DDBJ databases">
        <title>Draft genome of Saccharomonospora sp. 154.</title>
        <authorList>
            <person name="Alonso-Carmona G.S."/>
            <person name="De La Haba R."/>
            <person name="Vera-Gargallo B."/>
            <person name="Sandoval-Trujillo A.H."/>
            <person name="Ramirez-Duran N."/>
            <person name="Ventosa A."/>
        </authorList>
    </citation>
    <scope>NUCLEOTIDE SEQUENCE [LARGE SCALE GENOMIC DNA]</scope>
    <source>
        <strain evidence="4 5">LRS4.154</strain>
    </source>
</reference>
<keyword evidence="5" id="KW-1185">Reference proteome</keyword>
<dbReference type="OrthoDB" id="4560576at2"/>
<feature type="domain" description="CsbD-like" evidence="3">
    <location>
        <begin position="11"/>
        <end position="60"/>
    </location>
</feature>
<feature type="region of interest" description="Disordered" evidence="2">
    <location>
        <begin position="1"/>
        <end position="77"/>
    </location>
</feature>
<sequence>MTGGDERQEGIKGAVEDMKGRVKEAAGTFLGNDEMEREGSAQQDKARAQQEAAEKQEQAKQAQQDASEAEARERSQQ</sequence>
<comment type="similarity">
    <text evidence="1">Belongs to the UPF0337 (CsbD) family.</text>
</comment>
<proteinExistence type="inferred from homology"/>
<evidence type="ECO:0000256" key="2">
    <source>
        <dbReference type="SAM" id="MobiDB-lite"/>
    </source>
</evidence>
<dbReference type="SUPFAM" id="SSF69047">
    <property type="entry name" value="Hypothetical protein YjbJ"/>
    <property type="match status" value="1"/>
</dbReference>
<evidence type="ECO:0000256" key="1">
    <source>
        <dbReference type="ARBA" id="ARBA00009129"/>
    </source>
</evidence>
<feature type="compositionally biased region" description="Basic and acidic residues" evidence="2">
    <location>
        <begin position="44"/>
        <end position="58"/>
    </location>
</feature>
<organism evidence="4 5">
    <name type="scientific">Saccharomonospora piscinae</name>
    <dbReference type="NCBI Taxonomy" id="687388"/>
    <lineage>
        <taxon>Bacteria</taxon>
        <taxon>Bacillati</taxon>
        <taxon>Actinomycetota</taxon>
        <taxon>Actinomycetes</taxon>
        <taxon>Pseudonocardiales</taxon>
        <taxon>Pseudonocardiaceae</taxon>
        <taxon>Saccharomonospora</taxon>
    </lineage>
</organism>